<dbReference type="Gene3D" id="3.40.50.300">
    <property type="entry name" value="P-loop containing nucleotide triphosphate hydrolases"/>
    <property type="match status" value="1"/>
</dbReference>
<dbReference type="GeneID" id="78255874"/>
<dbReference type="EMBL" id="CP008849">
    <property type="protein sequence ID" value="AIF99578.1"/>
    <property type="molecule type" value="Genomic_DNA"/>
</dbReference>
<protein>
    <submittedName>
        <fullName evidence="2">Sulfotransferase</fullName>
    </submittedName>
</protein>
<keyword evidence="2" id="KW-0808">Transferase</keyword>
<evidence type="ECO:0000313" key="3">
    <source>
        <dbReference type="Proteomes" id="UP000056090"/>
    </source>
</evidence>
<dbReference type="Proteomes" id="UP000263517">
    <property type="component" value="Unassembled WGS sequence"/>
</dbReference>
<dbReference type="AlphaFoldDB" id="A0A075P1D4"/>
<dbReference type="KEGG" id="aal:EP13_13275"/>
<organism evidence="1 3">
    <name type="scientific">Alteromonas australica</name>
    <dbReference type="NCBI Taxonomy" id="589873"/>
    <lineage>
        <taxon>Bacteria</taxon>
        <taxon>Pseudomonadati</taxon>
        <taxon>Pseudomonadota</taxon>
        <taxon>Gammaproteobacteria</taxon>
        <taxon>Alteromonadales</taxon>
        <taxon>Alteromonadaceae</taxon>
        <taxon>Alteromonas/Salinimonas group</taxon>
        <taxon>Alteromonas</taxon>
    </lineage>
</organism>
<evidence type="ECO:0000313" key="1">
    <source>
        <dbReference type="EMBL" id="AIF99578.1"/>
    </source>
</evidence>
<gene>
    <name evidence="2" type="ORF">DCW74_17370</name>
    <name evidence="1" type="ORF">EP13_13275</name>
</gene>
<dbReference type="Proteomes" id="UP000056090">
    <property type="component" value="Chromosome"/>
</dbReference>
<dbReference type="GO" id="GO:0006044">
    <property type="term" value="P:N-acetylglucosamine metabolic process"/>
    <property type="evidence" value="ECO:0007669"/>
    <property type="project" value="TreeGrafter"/>
</dbReference>
<dbReference type="GO" id="GO:0006790">
    <property type="term" value="P:sulfur compound metabolic process"/>
    <property type="evidence" value="ECO:0007669"/>
    <property type="project" value="TreeGrafter"/>
</dbReference>
<reference evidence="1 3" key="1">
    <citation type="submission" date="2014-06" db="EMBL/GenBank/DDBJ databases">
        <title>Genomes of Alteromonas australica, a world apart.</title>
        <authorList>
            <person name="Gonzaga A."/>
            <person name="Lopez-Perez M."/>
            <person name="Rodriguez-Valera F."/>
        </authorList>
    </citation>
    <scope>NUCLEOTIDE SEQUENCE [LARGE SCALE GENOMIC DNA]</scope>
    <source>
        <strain evidence="1 3">H 17</strain>
    </source>
</reference>
<keyword evidence="3" id="KW-1185">Reference proteome</keyword>
<sequence>MLSPLFIMGTQRSGTTLLTRILSAHPEVFIQNELDLPKVFEDSSSTEAVIKGIEKQVYIENGSELANLVKAAPIWGLKDPQLTEYIDVLRNFLPASKFIIIVRDGRGVTNSYMENKWGLGTNAYYGAQRWKREVEQQLEFMSEMPENFLFIRYEDIVTNFKPTLEQVCQFLECSLAPEMLEYDKQASYYNVQRENVHTFKKPDKTLSEKWKFKLSQFEIDVVENVAGDLLEKLGYKKIGQPVKLSKLQLFYFKWHQKIIGEIQIQYRWRQAMWRARKQQKERKERWDRQ</sequence>
<evidence type="ECO:0000313" key="4">
    <source>
        <dbReference type="Proteomes" id="UP000263517"/>
    </source>
</evidence>
<dbReference type="PANTHER" id="PTHR10704:SF44">
    <property type="entry name" value="LD35051P-RELATED"/>
    <property type="match status" value="1"/>
</dbReference>
<dbReference type="RefSeq" id="WP_044057656.1">
    <property type="nucleotide sequence ID" value="NZ_CALBIY010000102.1"/>
</dbReference>
<accession>A0A075P1D4</accession>
<dbReference type="GO" id="GO:0001517">
    <property type="term" value="F:N-acetylglucosamine 6-O-sulfotransferase activity"/>
    <property type="evidence" value="ECO:0007669"/>
    <property type="project" value="TreeGrafter"/>
</dbReference>
<evidence type="ECO:0000313" key="2">
    <source>
        <dbReference type="EMBL" id="HAW77487.1"/>
    </source>
</evidence>
<proteinExistence type="predicted"/>
<dbReference type="SUPFAM" id="SSF52540">
    <property type="entry name" value="P-loop containing nucleoside triphosphate hydrolases"/>
    <property type="match status" value="1"/>
</dbReference>
<dbReference type="eggNOG" id="COG4714">
    <property type="taxonomic scope" value="Bacteria"/>
</dbReference>
<name>A0A075P1D4_9ALTE</name>
<dbReference type="InterPro" id="IPR051135">
    <property type="entry name" value="Gal/GlcNAc/GalNAc_ST"/>
</dbReference>
<dbReference type="InterPro" id="IPR027417">
    <property type="entry name" value="P-loop_NTPase"/>
</dbReference>
<dbReference type="Pfam" id="PF13469">
    <property type="entry name" value="Sulfotransfer_3"/>
    <property type="match status" value="1"/>
</dbReference>
<reference evidence="2 4" key="2">
    <citation type="journal article" date="2018" name="Nat. Biotechnol.">
        <title>A standardized bacterial taxonomy based on genome phylogeny substantially revises the tree of life.</title>
        <authorList>
            <person name="Parks D.H."/>
            <person name="Chuvochina M."/>
            <person name="Waite D.W."/>
            <person name="Rinke C."/>
            <person name="Skarshewski A."/>
            <person name="Chaumeil P.A."/>
            <person name="Hugenholtz P."/>
        </authorList>
    </citation>
    <scope>NUCLEOTIDE SEQUENCE [LARGE SCALE GENOMIC DNA]</scope>
    <source>
        <strain evidence="2">UBA11978</strain>
    </source>
</reference>
<dbReference type="PANTHER" id="PTHR10704">
    <property type="entry name" value="CARBOHYDRATE SULFOTRANSFERASE"/>
    <property type="match status" value="1"/>
</dbReference>
<dbReference type="EMBL" id="DNAN01000607">
    <property type="protein sequence ID" value="HAW77487.1"/>
    <property type="molecule type" value="Genomic_DNA"/>
</dbReference>